<gene>
    <name evidence="2" type="ORF">KO481_34010</name>
</gene>
<feature type="compositionally biased region" description="Basic residues" evidence="1">
    <location>
        <begin position="78"/>
        <end position="87"/>
    </location>
</feature>
<evidence type="ECO:0000313" key="2">
    <source>
        <dbReference type="EMBL" id="MBU3066523.1"/>
    </source>
</evidence>
<proteinExistence type="predicted"/>
<accession>A0ABS6BBC9</accession>
<evidence type="ECO:0000313" key="3">
    <source>
        <dbReference type="Proteomes" id="UP000733379"/>
    </source>
</evidence>
<evidence type="ECO:0000256" key="1">
    <source>
        <dbReference type="SAM" id="MobiDB-lite"/>
    </source>
</evidence>
<feature type="region of interest" description="Disordered" evidence="1">
    <location>
        <begin position="53"/>
        <end position="104"/>
    </location>
</feature>
<comment type="caution">
    <text evidence="2">The sequence shown here is derived from an EMBL/GenBank/DDBJ whole genome shotgun (WGS) entry which is preliminary data.</text>
</comment>
<name>A0ABS6BBC9_9NOCA</name>
<sequence length="104" mass="11366">MTTSPRAPGPIQLMLAGDVMLGRGIDQILAHPVDPQLHEPCVNDARRYVEFAEQASGPIPRPVTPDWPWGASCGSADHHRRHAHRRPPGSSRGHDPSEPSADQR</sequence>
<keyword evidence="3" id="KW-1185">Reference proteome</keyword>
<protein>
    <recommendedName>
        <fullName evidence="4">Capsule synthesis protein CapA domain-containing protein</fullName>
    </recommendedName>
</protein>
<dbReference type="RefSeq" id="WP_215922612.1">
    <property type="nucleotide sequence ID" value="NZ_JAHKNI010000015.1"/>
</dbReference>
<dbReference type="Proteomes" id="UP000733379">
    <property type="component" value="Unassembled WGS sequence"/>
</dbReference>
<dbReference type="EMBL" id="JAHKNI010000015">
    <property type="protein sequence ID" value="MBU3066523.1"/>
    <property type="molecule type" value="Genomic_DNA"/>
</dbReference>
<reference evidence="2 3" key="1">
    <citation type="submission" date="2021-06" db="EMBL/GenBank/DDBJ databases">
        <title>Actinomycetes sequencing.</title>
        <authorList>
            <person name="Shan Q."/>
        </authorList>
    </citation>
    <scope>NUCLEOTIDE SEQUENCE [LARGE SCALE GENOMIC DNA]</scope>
    <source>
        <strain evidence="2 3">NEAU-G5</strain>
    </source>
</reference>
<feature type="compositionally biased region" description="Basic and acidic residues" evidence="1">
    <location>
        <begin position="92"/>
        <end position="104"/>
    </location>
</feature>
<evidence type="ECO:0008006" key="4">
    <source>
        <dbReference type="Google" id="ProtNLM"/>
    </source>
</evidence>
<organism evidence="2 3">
    <name type="scientific">Nocardia albiluteola</name>
    <dbReference type="NCBI Taxonomy" id="2842303"/>
    <lineage>
        <taxon>Bacteria</taxon>
        <taxon>Bacillati</taxon>
        <taxon>Actinomycetota</taxon>
        <taxon>Actinomycetes</taxon>
        <taxon>Mycobacteriales</taxon>
        <taxon>Nocardiaceae</taxon>
        <taxon>Nocardia</taxon>
    </lineage>
</organism>